<dbReference type="GO" id="GO:0003677">
    <property type="term" value="F:DNA binding"/>
    <property type="evidence" value="ECO:0007669"/>
    <property type="project" value="UniProtKB-KW"/>
</dbReference>
<protein>
    <submittedName>
        <fullName evidence="1">AbrB/MazE/SpoVT family DNA-binding domain-containing protein</fullName>
    </submittedName>
</protein>
<dbReference type="EMBL" id="CP124543">
    <property type="protein sequence ID" value="WGV27464.1"/>
    <property type="molecule type" value="Genomic_DNA"/>
</dbReference>
<dbReference type="PANTHER" id="PTHR37550">
    <property type="entry name" value="ANTITOXIN VAPB1"/>
    <property type="match status" value="1"/>
</dbReference>
<evidence type="ECO:0000313" key="1">
    <source>
        <dbReference type="EMBL" id="WGV27464.1"/>
    </source>
</evidence>
<dbReference type="PANTHER" id="PTHR37550:SF1">
    <property type="entry name" value="SSL1300 PROTEIN"/>
    <property type="match status" value="1"/>
</dbReference>
<gene>
    <name evidence="1" type="ORF">QI031_08250</name>
</gene>
<dbReference type="AlphaFoldDB" id="A0AAJ6PB16"/>
<organism evidence="1 2">
    <name type="scientific">Halotia branconii CENA392</name>
    <dbReference type="NCBI Taxonomy" id="1539056"/>
    <lineage>
        <taxon>Bacteria</taxon>
        <taxon>Bacillati</taxon>
        <taxon>Cyanobacteriota</taxon>
        <taxon>Cyanophyceae</taxon>
        <taxon>Nostocales</taxon>
        <taxon>Nodulariaceae</taxon>
        <taxon>Halotia</taxon>
    </lineage>
</organism>
<proteinExistence type="predicted"/>
<accession>A0AAJ6PB16</accession>
<evidence type="ECO:0000313" key="2">
    <source>
        <dbReference type="Proteomes" id="UP001223520"/>
    </source>
</evidence>
<dbReference type="SUPFAM" id="SSF89447">
    <property type="entry name" value="AbrB/MazE/MraZ-like"/>
    <property type="match status" value="1"/>
</dbReference>
<dbReference type="KEGG" id="hbq:QI031_08250"/>
<name>A0AAJ6PB16_9CYAN</name>
<reference evidence="1 2" key="1">
    <citation type="journal article" date="2023" name="Limnol Oceanogr Lett">
        <title>Environmental adaptations by the intertidal Antarctic cyanobacterium Halotia branconii CENA392 as revealed using long-read genome sequencing.</title>
        <authorList>
            <person name="Dextro R.B."/>
            <person name="Delbaje E."/>
            <person name="Freitas P.N.N."/>
            <person name="Geraldes V."/>
            <person name="Pinto E."/>
            <person name="Long P.F."/>
            <person name="Fiore M.F."/>
        </authorList>
    </citation>
    <scope>NUCLEOTIDE SEQUENCE [LARGE SCALE GENOMIC DNA]</scope>
    <source>
        <strain evidence="1 2">CENA392</strain>
    </source>
</reference>
<dbReference type="Proteomes" id="UP001223520">
    <property type="component" value="Chromosome"/>
</dbReference>
<dbReference type="InterPro" id="IPR037914">
    <property type="entry name" value="SpoVT-AbrB_sf"/>
</dbReference>
<keyword evidence="2" id="KW-1185">Reference proteome</keyword>
<keyword evidence="1" id="KW-0238">DNA-binding</keyword>
<sequence length="91" mass="10138">MQNSRHVSLLTNGQDQQVLTIPHEFALSDTEVLLRKEGHRLIIEPIPPSSLLSLLTKLQDITDNFPDIDEKLLSLDDIITLVPSNDLSVPA</sequence>
<dbReference type="RefSeq" id="WP_281484703.1">
    <property type="nucleotide sequence ID" value="NZ_CP124543.1"/>
</dbReference>
<dbReference type="InterPro" id="IPR051734">
    <property type="entry name" value="VapB_TA_antitoxins"/>
</dbReference>